<comment type="similarity">
    <text evidence="1">Belongs to the AHA1 family.</text>
</comment>
<evidence type="ECO:0000259" key="2">
    <source>
        <dbReference type="Pfam" id="PF08327"/>
    </source>
</evidence>
<name>A0A7X3FTB9_9HYPH</name>
<keyword evidence="4" id="KW-1185">Reference proteome</keyword>
<dbReference type="AlphaFoldDB" id="A0A7X3FTB9"/>
<dbReference type="CDD" id="cd07814">
    <property type="entry name" value="SRPBCC_CalC_Aha1-like"/>
    <property type="match status" value="1"/>
</dbReference>
<dbReference type="InterPro" id="IPR023393">
    <property type="entry name" value="START-like_dom_sf"/>
</dbReference>
<dbReference type="Pfam" id="PF08327">
    <property type="entry name" value="AHSA1"/>
    <property type="match status" value="1"/>
</dbReference>
<organism evidence="3 4">
    <name type="scientific">Devosia marina</name>
    <dbReference type="NCBI Taxonomy" id="2683198"/>
    <lineage>
        <taxon>Bacteria</taxon>
        <taxon>Pseudomonadati</taxon>
        <taxon>Pseudomonadota</taxon>
        <taxon>Alphaproteobacteria</taxon>
        <taxon>Hyphomicrobiales</taxon>
        <taxon>Devosiaceae</taxon>
        <taxon>Devosia</taxon>
    </lineage>
</organism>
<evidence type="ECO:0000313" key="4">
    <source>
        <dbReference type="Proteomes" id="UP000438106"/>
    </source>
</evidence>
<evidence type="ECO:0000256" key="1">
    <source>
        <dbReference type="ARBA" id="ARBA00006817"/>
    </source>
</evidence>
<dbReference type="InterPro" id="IPR013538">
    <property type="entry name" value="ASHA1/2-like_C"/>
</dbReference>
<comment type="caution">
    <text evidence="3">The sequence shown here is derived from an EMBL/GenBank/DDBJ whole genome shotgun (WGS) entry which is preliminary data.</text>
</comment>
<dbReference type="Gene3D" id="3.30.530.20">
    <property type="match status" value="1"/>
</dbReference>
<reference evidence="3 4" key="1">
    <citation type="submission" date="2019-12" db="EMBL/GenBank/DDBJ databases">
        <title>Devosia maris sp. nov., isolated from the deep seawater.</title>
        <authorList>
            <person name="Liu Y."/>
        </authorList>
    </citation>
    <scope>NUCLEOTIDE SEQUENCE [LARGE SCALE GENOMIC DNA]</scope>
    <source>
        <strain evidence="3 4">L53-10-65</strain>
    </source>
</reference>
<proteinExistence type="inferred from homology"/>
<accession>A0A7X3FTB9</accession>
<evidence type="ECO:0000313" key="3">
    <source>
        <dbReference type="EMBL" id="MVS99480.1"/>
    </source>
</evidence>
<dbReference type="EMBL" id="WQRF01000002">
    <property type="protein sequence ID" value="MVS99480.1"/>
    <property type="molecule type" value="Genomic_DNA"/>
</dbReference>
<sequence>MGALFSCPVSVLDPDLCHPAWQLTTSGWERLRPSCIVPLTQQDWPFMQHKLEAKVTHRFAAPPESVFDAFVEPEQVRRWQEAWLSQRCDNGKITAFSYDPQVQGRFAIETLEDGRTLQNWGTFLALDRPTRIRHTHITDIAEKNDPAIITIIIEPEPEGPGSIVTLYDDLDQSQAGALPQTERGWRHMLEAIDAILAQKT</sequence>
<feature type="domain" description="Activator of Hsp90 ATPase homologue 1/2-like C-terminal" evidence="2">
    <location>
        <begin position="60"/>
        <end position="196"/>
    </location>
</feature>
<dbReference type="SUPFAM" id="SSF55961">
    <property type="entry name" value="Bet v1-like"/>
    <property type="match status" value="1"/>
</dbReference>
<gene>
    <name evidence="3" type="ORF">GO014_10645</name>
</gene>
<dbReference type="Proteomes" id="UP000438106">
    <property type="component" value="Unassembled WGS sequence"/>
</dbReference>
<protein>
    <recommendedName>
        <fullName evidence="2">Activator of Hsp90 ATPase homologue 1/2-like C-terminal domain-containing protein</fullName>
    </recommendedName>
</protein>